<evidence type="ECO:0000313" key="1">
    <source>
        <dbReference type="EMBL" id="JAH68756.1"/>
    </source>
</evidence>
<sequence>MGRHSPYLYSGPSL</sequence>
<protein>
    <submittedName>
        <fullName evidence="1">Uncharacterized protein</fullName>
    </submittedName>
</protein>
<accession>A0A0E9USP2</accession>
<dbReference type="EMBL" id="GBXM01039821">
    <property type="protein sequence ID" value="JAH68756.1"/>
    <property type="molecule type" value="Transcribed_RNA"/>
</dbReference>
<reference evidence="1" key="2">
    <citation type="journal article" date="2015" name="Fish Shellfish Immunol.">
        <title>Early steps in the European eel (Anguilla anguilla)-Vibrio vulnificus interaction in the gills: Role of the RtxA13 toxin.</title>
        <authorList>
            <person name="Callol A."/>
            <person name="Pajuelo D."/>
            <person name="Ebbesson L."/>
            <person name="Teles M."/>
            <person name="MacKenzie S."/>
            <person name="Amaro C."/>
        </authorList>
    </citation>
    <scope>NUCLEOTIDE SEQUENCE</scope>
</reference>
<reference evidence="1" key="1">
    <citation type="submission" date="2014-11" db="EMBL/GenBank/DDBJ databases">
        <authorList>
            <person name="Amaro Gonzalez C."/>
        </authorList>
    </citation>
    <scope>NUCLEOTIDE SEQUENCE</scope>
</reference>
<name>A0A0E9USP2_ANGAN</name>
<organism evidence="1">
    <name type="scientific">Anguilla anguilla</name>
    <name type="common">European freshwater eel</name>
    <name type="synonym">Muraena anguilla</name>
    <dbReference type="NCBI Taxonomy" id="7936"/>
    <lineage>
        <taxon>Eukaryota</taxon>
        <taxon>Metazoa</taxon>
        <taxon>Chordata</taxon>
        <taxon>Craniata</taxon>
        <taxon>Vertebrata</taxon>
        <taxon>Euteleostomi</taxon>
        <taxon>Actinopterygii</taxon>
        <taxon>Neopterygii</taxon>
        <taxon>Teleostei</taxon>
        <taxon>Anguilliformes</taxon>
        <taxon>Anguillidae</taxon>
        <taxon>Anguilla</taxon>
    </lineage>
</organism>
<proteinExistence type="predicted"/>